<evidence type="ECO:0000313" key="1">
    <source>
        <dbReference type="EMBL" id="EFZ36738.1"/>
    </source>
</evidence>
<proteinExistence type="predicted"/>
<name>E7RR50_9BACT</name>
<gene>
    <name evidence="1" type="ORF">HMPREF0663_11651</name>
</gene>
<accession>E7RR50</accession>
<keyword evidence="2" id="KW-1185">Reference proteome</keyword>
<organism evidence="1 2">
    <name type="scientific">Hoylesella oralis ATCC 33269</name>
    <dbReference type="NCBI Taxonomy" id="873533"/>
    <lineage>
        <taxon>Bacteria</taxon>
        <taxon>Pseudomonadati</taxon>
        <taxon>Bacteroidota</taxon>
        <taxon>Bacteroidia</taxon>
        <taxon>Bacteroidales</taxon>
        <taxon>Prevotellaceae</taxon>
        <taxon>Hoylesella</taxon>
    </lineage>
</organism>
<dbReference type="Proteomes" id="UP000005580">
    <property type="component" value="Unassembled WGS sequence"/>
</dbReference>
<dbReference type="HOGENOM" id="CLU_3314795_0_0_10"/>
<protein>
    <submittedName>
        <fullName evidence="1">Uncharacterized protein</fullName>
    </submittedName>
</protein>
<comment type="caution">
    <text evidence="1">The sequence shown here is derived from an EMBL/GenBank/DDBJ whole genome shotgun (WGS) entry which is preliminary data.</text>
</comment>
<sequence length="39" mass="4605">MHATPEERHGMHSHTRAFLHYIYAIRPLHGMPMSDTPMF</sequence>
<evidence type="ECO:0000313" key="2">
    <source>
        <dbReference type="Proteomes" id="UP000005580"/>
    </source>
</evidence>
<dbReference type="AlphaFoldDB" id="E7RR50"/>
<reference evidence="1" key="1">
    <citation type="submission" date="2011-01" db="EMBL/GenBank/DDBJ databases">
        <authorList>
            <person name="Muzny D."/>
            <person name="Qin X."/>
            <person name="Buhay C."/>
            <person name="Dugan-Rocha S."/>
            <person name="Ding Y."/>
            <person name="Chen G."/>
            <person name="Hawes A."/>
            <person name="Holder M."/>
            <person name="Jhangiani S."/>
            <person name="Johnson A."/>
            <person name="Khan Z."/>
            <person name="Li Z."/>
            <person name="Liu W."/>
            <person name="Liu X."/>
            <person name="Perez L."/>
            <person name="Shen H."/>
            <person name="Wang Q."/>
            <person name="Watt J."/>
            <person name="Xi L."/>
            <person name="Xin Y."/>
            <person name="Zhou J."/>
            <person name="Deng J."/>
            <person name="Jiang H."/>
            <person name="Liu Y."/>
            <person name="Qu J."/>
            <person name="Song X.-Z."/>
            <person name="Zhang L."/>
            <person name="Villasana D."/>
            <person name="Johnson A."/>
            <person name="Liu J."/>
            <person name="Liyanage D."/>
            <person name="Lorensuhewa L."/>
            <person name="Robinson T."/>
            <person name="Song A."/>
            <person name="Song B.-B."/>
            <person name="Dinh H."/>
            <person name="Thornton R."/>
            <person name="Coyle M."/>
            <person name="Francisco L."/>
            <person name="Jackson L."/>
            <person name="Javaid M."/>
            <person name="Korchina V."/>
            <person name="Kovar C."/>
            <person name="Mata R."/>
            <person name="Mathew T."/>
            <person name="Ngo R."/>
            <person name="Nguyen L."/>
            <person name="Nguyen N."/>
            <person name="Okwuonu G."/>
            <person name="Ongeri F."/>
            <person name="Pham C."/>
            <person name="Simmons D."/>
            <person name="Wilczek-Boney K."/>
            <person name="Hale W."/>
            <person name="Jakkamsetti A."/>
            <person name="Pham P."/>
            <person name="Ruth R."/>
            <person name="San Lucas F."/>
            <person name="Warren J."/>
            <person name="Zhang J."/>
            <person name="Zhao Z."/>
            <person name="Zhou C."/>
            <person name="Zhu D."/>
            <person name="Lee S."/>
            <person name="Bess C."/>
            <person name="Blankenburg K."/>
            <person name="Forbes L."/>
            <person name="Fu Q."/>
            <person name="Gubbala S."/>
            <person name="Hirani K."/>
            <person name="Jayaseelan J.C."/>
            <person name="Lara F."/>
            <person name="Munidasa M."/>
            <person name="Palculict T."/>
            <person name="Patil S."/>
            <person name="Pu L.-L."/>
            <person name="Saada N."/>
            <person name="Tang L."/>
            <person name="Weissenberger G."/>
            <person name="Zhu Y."/>
            <person name="Hemphill L."/>
            <person name="Shang Y."/>
            <person name="Youmans B."/>
            <person name="Ayvaz T."/>
            <person name="Ross M."/>
            <person name="Santibanez J."/>
            <person name="Aqrawi P."/>
            <person name="Gross S."/>
            <person name="Joshi V."/>
            <person name="Fowler G."/>
            <person name="Nazareth L."/>
            <person name="Reid J."/>
            <person name="Worley K."/>
            <person name="Petrosino J."/>
            <person name="Highlander S."/>
            <person name="Gibbs R."/>
        </authorList>
    </citation>
    <scope>NUCLEOTIDE SEQUENCE [LARGE SCALE GENOMIC DNA]</scope>
    <source>
        <strain evidence="1">ATCC 33269</strain>
    </source>
</reference>
<dbReference type="EMBL" id="AEPE02000005">
    <property type="protein sequence ID" value="EFZ36738.1"/>
    <property type="molecule type" value="Genomic_DNA"/>
</dbReference>